<dbReference type="eggNOG" id="COG0737">
    <property type="taxonomic scope" value="Bacteria"/>
</dbReference>
<dbReference type="PANTHER" id="PTHR11575">
    <property type="entry name" value="5'-NUCLEOTIDASE-RELATED"/>
    <property type="match status" value="1"/>
</dbReference>
<comment type="caution">
    <text evidence="5">The sequence shown here is derived from an EMBL/GenBank/DDBJ whole genome shotgun (WGS) entry which is preliminary data.</text>
</comment>
<keyword evidence="2" id="KW-0547">Nucleotide-binding</keyword>
<dbReference type="InterPro" id="IPR006146">
    <property type="entry name" value="5'-Nucleotdase_CS"/>
</dbReference>
<dbReference type="GO" id="GO:0046872">
    <property type="term" value="F:metal ion binding"/>
    <property type="evidence" value="ECO:0007669"/>
    <property type="project" value="InterPro"/>
</dbReference>
<dbReference type="GO" id="GO:0009166">
    <property type="term" value="P:nucleotide catabolic process"/>
    <property type="evidence" value="ECO:0007669"/>
    <property type="project" value="InterPro"/>
</dbReference>
<dbReference type="PROSITE" id="PS00785">
    <property type="entry name" value="5_NUCLEOTIDASE_1"/>
    <property type="match status" value="1"/>
</dbReference>
<gene>
    <name evidence="5" type="ORF">HMPREF9257_0310</name>
</gene>
<dbReference type="Pfam" id="PF00149">
    <property type="entry name" value="Metallophos"/>
    <property type="match status" value="1"/>
</dbReference>
<accession>E4KNE8</accession>
<dbReference type="InterPro" id="IPR006179">
    <property type="entry name" value="5_nucleotidase/apyrase"/>
</dbReference>
<dbReference type="PRINTS" id="PR01607">
    <property type="entry name" value="APYRASEFAMLY"/>
</dbReference>
<feature type="domain" description="5'-Nucleotidase C-terminal" evidence="4">
    <location>
        <begin position="291"/>
        <end position="421"/>
    </location>
</feature>
<evidence type="ECO:0000256" key="1">
    <source>
        <dbReference type="ARBA" id="ARBA00022729"/>
    </source>
</evidence>
<keyword evidence="2" id="KW-0378">Hydrolase</keyword>
<name>E4KNE8_9LACT</name>
<dbReference type="Pfam" id="PF02872">
    <property type="entry name" value="5_nucleotid_C"/>
    <property type="match status" value="1"/>
</dbReference>
<comment type="similarity">
    <text evidence="2">Belongs to the 5'-nucleotidase family.</text>
</comment>
<dbReference type="InterPro" id="IPR036907">
    <property type="entry name" value="5'-Nucleotdase_C_sf"/>
</dbReference>
<dbReference type="InterPro" id="IPR008334">
    <property type="entry name" value="5'-Nucleotdase_C"/>
</dbReference>
<evidence type="ECO:0000313" key="5">
    <source>
        <dbReference type="EMBL" id="EFR31502.1"/>
    </source>
</evidence>
<dbReference type="SUPFAM" id="SSF55816">
    <property type="entry name" value="5'-nucleotidase (syn. UDP-sugar hydrolase), C-terminal domain"/>
    <property type="match status" value="1"/>
</dbReference>
<dbReference type="GO" id="GO:0000166">
    <property type="term" value="F:nucleotide binding"/>
    <property type="evidence" value="ECO:0007669"/>
    <property type="project" value="UniProtKB-KW"/>
</dbReference>
<dbReference type="Proteomes" id="UP000005990">
    <property type="component" value="Unassembled WGS sequence"/>
</dbReference>
<evidence type="ECO:0000259" key="4">
    <source>
        <dbReference type="Pfam" id="PF02872"/>
    </source>
</evidence>
<sequence length="459" mass="52447">MLHIIHTNDLHGHIENWPILRTFMEEKIAHYLAEGDPYLLVDIGDALDSVNPMVEASKGQIMIDLFNQIGYDVVTIGNNEGLNFTSTQLSKLYDKANFDITIANLLSSQTQDVPEWGQKVVFKQVGAYKLAFIGLTAPYATYPLNGYEILNPIRTLKAIVKKLQKDPSIDLIVLMSHLGIEQDRYIAKILPEIQLIIGAHTHHVLFEGEWVNQTLLTAAGRYGLYIGEIDFDYDPQLKQWYFQARVLTLKQVQERLESPVPSENYIEEGRYLLAQETVTHSSRPYFALQLQSENSYIQMALDALAWYANCPLAILNSGLFLSDLPAGRINQNDLHESLPHPMHLARVTLKGSQLITMLNEMEGQREDLSYKMIHGLGFRGKIFGELVYRGLTYDQSQDLWLAQGQPIQSKETYELITVDHLWFLPFFPSMEANGLPQLIFPDFIRHVVAKYLKYMNETK</sequence>
<reference evidence="5 6" key="1">
    <citation type="submission" date="2010-10" db="EMBL/GenBank/DDBJ databases">
        <authorList>
            <person name="Durkin A.S."/>
            <person name="Madupu R."/>
            <person name="Torralba M."/>
            <person name="Gillis M."/>
            <person name="Methe B."/>
            <person name="Sutton G."/>
            <person name="Nelson K.E."/>
        </authorList>
    </citation>
    <scope>NUCLEOTIDE SEQUENCE [LARGE SCALE GENOMIC DNA]</scope>
    <source>
        <strain evidence="5 6">ACS-139-V-Col8</strain>
    </source>
</reference>
<dbReference type="RefSeq" id="WP_006418036.1">
    <property type="nucleotide sequence ID" value="NZ_AENN01000011.1"/>
</dbReference>
<dbReference type="GO" id="GO:0030288">
    <property type="term" value="C:outer membrane-bounded periplasmic space"/>
    <property type="evidence" value="ECO:0007669"/>
    <property type="project" value="TreeGrafter"/>
</dbReference>
<dbReference type="Gene3D" id="3.60.21.10">
    <property type="match status" value="1"/>
</dbReference>
<dbReference type="GO" id="GO:0008253">
    <property type="term" value="F:5'-nucleotidase activity"/>
    <property type="evidence" value="ECO:0007669"/>
    <property type="project" value="TreeGrafter"/>
</dbReference>
<proteinExistence type="inferred from homology"/>
<dbReference type="GO" id="GO:0008768">
    <property type="term" value="F:UDP-sugar diphosphatase activity"/>
    <property type="evidence" value="ECO:0007669"/>
    <property type="project" value="TreeGrafter"/>
</dbReference>
<dbReference type="PIRSF" id="PIRSF036361">
    <property type="entry name" value="YunD"/>
    <property type="match status" value="1"/>
</dbReference>
<dbReference type="SUPFAM" id="SSF56300">
    <property type="entry name" value="Metallo-dependent phosphatases"/>
    <property type="match status" value="1"/>
</dbReference>
<dbReference type="AlphaFoldDB" id="E4KNE8"/>
<dbReference type="InterPro" id="IPR029052">
    <property type="entry name" value="Metallo-depent_PP-like"/>
</dbReference>
<dbReference type="InterPro" id="IPR011240">
    <property type="entry name" value="Pesterase_YunD"/>
</dbReference>
<dbReference type="InterPro" id="IPR004843">
    <property type="entry name" value="Calcineurin-like_PHP"/>
</dbReference>
<keyword evidence="1" id="KW-0732">Signal</keyword>
<dbReference type="Gene3D" id="3.90.780.10">
    <property type="entry name" value="5'-Nucleotidase, C-terminal domain"/>
    <property type="match status" value="1"/>
</dbReference>
<feature type="domain" description="Calcineurin-like phosphoesterase" evidence="3">
    <location>
        <begin position="3"/>
        <end position="203"/>
    </location>
</feature>
<dbReference type="STRING" id="908337.HMPREF9257_0310"/>
<dbReference type="CDD" id="cd00845">
    <property type="entry name" value="MPP_UshA_N_like"/>
    <property type="match status" value="1"/>
</dbReference>
<dbReference type="PANTHER" id="PTHR11575:SF23">
    <property type="entry name" value="5-NUCLEOTIDASE FAMILY PROTEIN"/>
    <property type="match status" value="1"/>
</dbReference>
<dbReference type="EMBL" id="AENN01000011">
    <property type="protein sequence ID" value="EFR31502.1"/>
    <property type="molecule type" value="Genomic_DNA"/>
</dbReference>
<protein>
    <submittedName>
        <fullName evidence="5">Ser/Thr phosphatase family protein</fullName>
    </submittedName>
</protein>
<keyword evidence="6" id="KW-1185">Reference proteome</keyword>
<evidence type="ECO:0000259" key="3">
    <source>
        <dbReference type="Pfam" id="PF00149"/>
    </source>
</evidence>
<evidence type="ECO:0000256" key="2">
    <source>
        <dbReference type="RuleBase" id="RU362119"/>
    </source>
</evidence>
<dbReference type="OrthoDB" id="9793179at2"/>
<organism evidence="5 6">
    <name type="scientific">Eremococcus coleocola ACS-139-V-Col8</name>
    <dbReference type="NCBI Taxonomy" id="908337"/>
    <lineage>
        <taxon>Bacteria</taxon>
        <taxon>Bacillati</taxon>
        <taxon>Bacillota</taxon>
        <taxon>Bacilli</taxon>
        <taxon>Lactobacillales</taxon>
        <taxon>Aerococcaceae</taxon>
        <taxon>Eremococcus</taxon>
    </lineage>
</organism>
<evidence type="ECO:0000313" key="6">
    <source>
        <dbReference type="Proteomes" id="UP000005990"/>
    </source>
</evidence>